<organism evidence="2 3">
    <name type="scientific">Massilia polaris</name>
    <dbReference type="NCBI Taxonomy" id="2728846"/>
    <lineage>
        <taxon>Bacteria</taxon>
        <taxon>Pseudomonadati</taxon>
        <taxon>Pseudomonadota</taxon>
        <taxon>Betaproteobacteria</taxon>
        <taxon>Burkholderiales</taxon>
        <taxon>Oxalobacteraceae</taxon>
        <taxon>Telluria group</taxon>
        <taxon>Massilia</taxon>
    </lineage>
</organism>
<dbReference type="EMBL" id="JABBGG010000004">
    <property type="protein sequence ID" value="NML61178.1"/>
    <property type="molecule type" value="Genomic_DNA"/>
</dbReference>
<dbReference type="InterPro" id="IPR011049">
    <property type="entry name" value="Serralysin-like_metalloprot_C"/>
</dbReference>
<evidence type="ECO:0000313" key="2">
    <source>
        <dbReference type="EMBL" id="NML61178.1"/>
    </source>
</evidence>
<accession>A0A848HRG3</accession>
<comment type="caution">
    <text evidence="2">The sequence shown here is derived from an EMBL/GenBank/DDBJ whole genome shotgun (WGS) entry which is preliminary data.</text>
</comment>
<dbReference type="AlphaFoldDB" id="A0A848HRG3"/>
<dbReference type="Pfam" id="PF00353">
    <property type="entry name" value="HemolysinCabind"/>
    <property type="match status" value="3"/>
</dbReference>
<reference evidence="2 3" key="1">
    <citation type="submission" date="2020-04" db="EMBL/GenBank/DDBJ databases">
        <title>Massilia sp. RP-1-19 isolated from soil.</title>
        <authorList>
            <person name="Dahal R.H."/>
        </authorList>
    </citation>
    <scope>NUCLEOTIDE SEQUENCE [LARGE SCALE GENOMIC DNA]</scope>
    <source>
        <strain evidence="2 3">RP-1-19</strain>
    </source>
</reference>
<dbReference type="PRINTS" id="PR00313">
    <property type="entry name" value="CABNDNGRPT"/>
</dbReference>
<feature type="domain" description="DUF4214" evidence="1">
    <location>
        <begin position="61"/>
        <end position="109"/>
    </location>
</feature>
<protein>
    <submittedName>
        <fullName evidence="2">DUF4214 domain-containing protein</fullName>
    </submittedName>
</protein>
<dbReference type="SUPFAM" id="SSF51120">
    <property type="entry name" value="beta-Roll"/>
    <property type="match status" value="2"/>
</dbReference>
<dbReference type="Gene3D" id="2.150.10.10">
    <property type="entry name" value="Serralysin-like metalloprotease, C-terminal"/>
    <property type="match status" value="1"/>
</dbReference>
<evidence type="ECO:0000313" key="3">
    <source>
        <dbReference type="Proteomes" id="UP000583752"/>
    </source>
</evidence>
<keyword evidence="3" id="KW-1185">Reference proteome</keyword>
<dbReference type="Proteomes" id="UP000583752">
    <property type="component" value="Unassembled WGS sequence"/>
</dbReference>
<dbReference type="RefSeq" id="WP_169464879.1">
    <property type="nucleotide sequence ID" value="NZ_JABBGG010000004.1"/>
</dbReference>
<dbReference type="Pfam" id="PF13946">
    <property type="entry name" value="DUF4214"/>
    <property type="match status" value="1"/>
</dbReference>
<evidence type="ECO:0000259" key="1">
    <source>
        <dbReference type="Pfam" id="PF13946"/>
    </source>
</evidence>
<proteinExistence type="predicted"/>
<dbReference type="GO" id="GO:0005509">
    <property type="term" value="F:calcium ion binding"/>
    <property type="evidence" value="ECO:0007669"/>
    <property type="project" value="InterPro"/>
</dbReference>
<gene>
    <name evidence="2" type="ORF">HHL21_08805</name>
</gene>
<dbReference type="InterPro" id="IPR025282">
    <property type="entry name" value="DUF4214"/>
</dbReference>
<name>A0A848HRG3_9BURK</name>
<sequence>MASTYHTQIQKLYVAYFNRPADFLGLDYWEGVVERAAAAAGTDPVKVTAAVNATLAAISGGFAASAEYKAEYAGLDTEHVVGKIYQNLFGHAPDLPGLIYWSNGIRAGNFTIATAVTVIAGGAQGSDLVAFNNKVTAATAFTNALDTGAEVLAYSGEAALAAGNLFIAGVTNDASLAAAIAPAALNATIASIVELANPGTTFNLTTGLDTVLGTSGNDTINGGTLNTLSAFDNIDGGAGNDTLTILTDAATLPGGATIKNVENINVNASVAGNFTANASAYTGVKSFSVVSSAQAAGTLTVDSASGVTVNSAAATTGIINVGQSVAATGAVDVSKVITAAGNNIGGAINIKGGTTVNVSTSATNSGAAGTVVSQGDVTVTGTADTTSVTVKQSATVAAVAAAAETAVVDFGGVAAQNATIVVGGLTLTVTDVGGMTGAEIAAAFASLANGATGPNPAKGTFTGTLTGWSTGVVGAVDQITFTSTTNANVTNLAVTGTATITGVTTTNGTAGNNGITAGAIAITDVNAASASAAGKITTVSLENFGATTINSGALATLTLAGKGTTVTETAGALTTATATTLALNLNGVTTSGAVTLDADHTTLNIASSTATNTLANLAASGAKAVNISGDKALVVSAHTLDAAAVITSTNSTGVTITAELGTGVTFVGGAGDDEIGLGASTKASTLGAGDDVVTLSGAALGVDGSVAGGDGRDTLVLTAANAITATAGTAVANFSGKVTGFEVLAVGAVGVAGEIKVASLDNSSWNAIDTVLFTGAVGAAVTVSGLVSGDTIAFEATNGAATTAAVTGATAATADVLNVSISGTAGINVNTVIAADIETINFKTDDAATTASGIQHTAALTAGSVKTITVAGDAGLALTNTDTTVTSFDATGVTKGAVNWTTGALAAAATIKGGAGINTIDASLATKAVTYTGGAGVDNITISNANANVIDAGAGNDVITVGNGANTITAGAGNDTINLGSGANTVDTGAGTNSVNFDVAIAGLNKITLGSGVDTLDFDVVSTAAGYYPSVTGIAAGDKIDFVSAFAVADEATLGAKITLGGNASFANYLDAATATGGATAGQEVNWFQFNGNTYVTLDNSAEATFKDGSDLVIELVGLVDLSTSTLVAEVITIV</sequence>
<dbReference type="InterPro" id="IPR001343">
    <property type="entry name" value="Hemolysn_Ca-bd"/>
</dbReference>